<dbReference type="InParanoid" id="D6WNS7"/>
<protein>
    <submittedName>
        <fullName evidence="1">Uncharacterized protein</fullName>
    </submittedName>
</protein>
<organism evidence="1 2">
    <name type="scientific">Tribolium castaneum</name>
    <name type="common">Red flour beetle</name>
    <dbReference type="NCBI Taxonomy" id="7070"/>
    <lineage>
        <taxon>Eukaryota</taxon>
        <taxon>Metazoa</taxon>
        <taxon>Ecdysozoa</taxon>
        <taxon>Arthropoda</taxon>
        <taxon>Hexapoda</taxon>
        <taxon>Insecta</taxon>
        <taxon>Pterygota</taxon>
        <taxon>Neoptera</taxon>
        <taxon>Endopterygota</taxon>
        <taxon>Coleoptera</taxon>
        <taxon>Polyphaga</taxon>
        <taxon>Cucujiformia</taxon>
        <taxon>Tenebrionidae</taxon>
        <taxon>Tenebrionidae incertae sedis</taxon>
        <taxon>Tribolium</taxon>
    </lineage>
</organism>
<name>D6WNS7_TRICA</name>
<dbReference type="EMBL" id="KQ971342">
    <property type="protein sequence ID" value="EFA03848.1"/>
    <property type="molecule type" value="Genomic_DNA"/>
</dbReference>
<reference evidence="1 2" key="2">
    <citation type="journal article" date="2010" name="Nucleic Acids Res.">
        <title>BeetleBase in 2010: revisions to provide comprehensive genomic information for Tribolium castaneum.</title>
        <authorList>
            <person name="Kim H.S."/>
            <person name="Murphy T."/>
            <person name="Xia J."/>
            <person name="Caragea D."/>
            <person name="Park Y."/>
            <person name="Beeman R.W."/>
            <person name="Lorenzen M.D."/>
            <person name="Butcher S."/>
            <person name="Manak J.R."/>
            <person name="Brown S.J."/>
        </authorList>
    </citation>
    <scope>GENOME REANNOTATION</scope>
    <source>
        <strain evidence="1 2">Georgia GA2</strain>
    </source>
</reference>
<dbReference type="Proteomes" id="UP000007266">
    <property type="component" value="Linkage group 5"/>
</dbReference>
<dbReference type="HOGENOM" id="CLU_1339113_0_0_1"/>
<keyword evidence="2" id="KW-1185">Reference proteome</keyword>
<accession>D6WNS7</accession>
<reference evidence="1 2" key="1">
    <citation type="journal article" date="2008" name="Nature">
        <title>The genome of the model beetle and pest Tribolium castaneum.</title>
        <authorList>
            <consortium name="Tribolium Genome Sequencing Consortium"/>
            <person name="Richards S."/>
            <person name="Gibbs R.A."/>
            <person name="Weinstock G.M."/>
            <person name="Brown S.J."/>
            <person name="Denell R."/>
            <person name="Beeman R.W."/>
            <person name="Gibbs R."/>
            <person name="Beeman R.W."/>
            <person name="Brown S.J."/>
            <person name="Bucher G."/>
            <person name="Friedrich M."/>
            <person name="Grimmelikhuijzen C.J."/>
            <person name="Klingler M."/>
            <person name="Lorenzen M."/>
            <person name="Richards S."/>
            <person name="Roth S."/>
            <person name="Schroder R."/>
            <person name="Tautz D."/>
            <person name="Zdobnov E.M."/>
            <person name="Muzny D."/>
            <person name="Gibbs R.A."/>
            <person name="Weinstock G.M."/>
            <person name="Attaway T."/>
            <person name="Bell S."/>
            <person name="Buhay C.J."/>
            <person name="Chandrabose M.N."/>
            <person name="Chavez D."/>
            <person name="Clerk-Blankenburg K.P."/>
            <person name="Cree A."/>
            <person name="Dao M."/>
            <person name="Davis C."/>
            <person name="Chacko J."/>
            <person name="Dinh H."/>
            <person name="Dugan-Rocha S."/>
            <person name="Fowler G."/>
            <person name="Garner T.T."/>
            <person name="Garnes J."/>
            <person name="Gnirke A."/>
            <person name="Hawes A."/>
            <person name="Hernandez J."/>
            <person name="Hines S."/>
            <person name="Holder M."/>
            <person name="Hume J."/>
            <person name="Jhangiani S.N."/>
            <person name="Joshi V."/>
            <person name="Khan Z.M."/>
            <person name="Jackson L."/>
            <person name="Kovar C."/>
            <person name="Kowis A."/>
            <person name="Lee S."/>
            <person name="Lewis L.R."/>
            <person name="Margolis J."/>
            <person name="Morgan M."/>
            <person name="Nazareth L.V."/>
            <person name="Nguyen N."/>
            <person name="Okwuonu G."/>
            <person name="Parker D."/>
            <person name="Richards S."/>
            <person name="Ruiz S.J."/>
            <person name="Santibanez J."/>
            <person name="Savard J."/>
            <person name="Scherer S.E."/>
            <person name="Schneider B."/>
            <person name="Sodergren E."/>
            <person name="Tautz D."/>
            <person name="Vattahil S."/>
            <person name="Villasana D."/>
            <person name="White C.S."/>
            <person name="Wright R."/>
            <person name="Park Y."/>
            <person name="Beeman R.W."/>
            <person name="Lord J."/>
            <person name="Oppert B."/>
            <person name="Lorenzen M."/>
            <person name="Brown S."/>
            <person name="Wang L."/>
            <person name="Savard J."/>
            <person name="Tautz D."/>
            <person name="Richards S."/>
            <person name="Weinstock G."/>
            <person name="Gibbs R.A."/>
            <person name="Liu Y."/>
            <person name="Worley K."/>
            <person name="Weinstock G."/>
            <person name="Elsik C.G."/>
            <person name="Reese J.T."/>
            <person name="Elhaik E."/>
            <person name="Landan G."/>
            <person name="Graur D."/>
            <person name="Arensburger P."/>
            <person name="Atkinson P."/>
            <person name="Beeman R.W."/>
            <person name="Beidler J."/>
            <person name="Brown S.J."/>
            <person name="Demuth J.P."/>
            <person name="Drury D.W."/>
            <person name="Du Y.Z."/>
            <person name="Fujiwara H."/>
            <person name="Lorenzen M."/>
            <person name="Maselli V."/>
            <person name="Osanai M."/>
            <person name="Park Y."/>
            <person name="Robertson H.M."/>
            <person name="Tu Z."/>
            <person name="Wang J.J."/>
            <person name="Wang S."/>
            <person name="Richards S."/>
            <person name="Song H."/>
            <person name="Zhang L."/>
            <person name="Sodergren E."/>
            <person name="Werner D."/>
            <person name="Stanke M."/>
            <person name="Morgenstern B."/>
            <person name="Solovyev V."/>
            <person name="Kosarev P."/>
            <person name="Brown G."/>
            <person name="Chen H.C."/>
            <person name="Ermolaeva O."/>
            <person name="Hlavina W."/>
            <person name="Kapustin Y."/>
            <person name="Kiryutin B."/>
            <person name="Kitts P."/>
            <person name="Maglott D."/>
            <person name="Pruitt K."/>
            <person name="Sapojnikov V."/>
            <person name="Souvorov A."/>
            <person name="Mackey A.J."/>
            <person name="Waterhouse R.M."/>
            <person name="Wyder S."/>
            <person name="Zdobnov E.M."/>
            <person name="Zdobnov E.M."/>
            <person name="Wyder S."/>
            <person name="Kriventseva E.V."/>
            <person name="Kadowaki T."/>
            <person name="Bork P."/>
            <person name="Aranda M."/>
            <person name="Bao R."/>
            <person name="Beermann A."/>
            <person name="Berns N."/>
            <person name="Bolognesi R."/>
            <person name="Bonneton F."/>
            <person name="Bopp D."/>
            <person name="Brown S.J."/>
            <person name="Bucher G."/>
            <person name="Butts T."/>
            <person name="Chaumot A."/>
            <person name="Denell R.E."/>
            <person name="Ferrier D.E."/>
            <person name="Friedrich M."/>
            <person name="Gordon C.M."/>
            <person name="Jindra M."/>
            <person name="Klingler M."/>
            <person name="Lan Q."/>
            <person name="Lattorff H.M."/>
            <person name="Laudet V."/>
            <person name="von Levetsow C."/>
            <person name="Liu Z."/>
            <person name="Lutz R."/>
            <person name="Lynch J.A."/>
            <person name="da Fonseca R.N."/>
            <person name="Posnien N."/>
            <person name="Reuter R."/>
            <person name="Roth S."/>
            <person name="Savard J."/>
            <person name="Schinko J.B."/>
            <person name="Schmitt C."/>
            <person name="Schoppmeier M."/>
            <person name="Schroder R."/>
            <person name="Shippy T.D."/>
            <person name="Simonnet F."/>
            <person name="Marques-Souza H."/>
            <person name="Tautz D."/>
            <person name="Tomoyasu Y."/>
            <person name="Trauner J."/>
            <person name="Van der Zee M."/>
            <person name="Vervoort M."/>
            <person name="Wittkopp N."/>
            <person name="Wimmer E.A."/>
            <person name="Yang X."/>
            <person name="Jones A.K."/>
            <person name="Sattelle D.B."/>
            <person name="Ebert P.R."/>
            <person name="Nelson D."/>
            <person name="Scott J.G."/>
            <person name="Beeman R.W."/>
            <person name="Muthukrishnan S."/>
            <person name="Kramer K.J."/>
            <person name="Arakane Y."/>
            <person name="Beeman R.W."/>
            <person name="Zhu Q."/>
            <person name="Hogenkamp D."/>
            <person name="Dixit R."/>
            <person name="Oppert B."/>
            <person name="Jiang H."/>
            <person name="Zou Z."/>
            <person name="Marshall J."/>
            <person name="Elpidina E."/>
            <person name="Vinokurov K."/>
            <person name="Oppert C."/>
            <person name="Zou Z."/>
            <person name="Evans J."/>
            <person name="Lu Z."/>
            <person name="Zhao P."/>
            <person name="Sumathipala N."/>
            <person name="Altincicek B."/>
            <person name="Vilcinskas A."/>
            <person name="Williams M."/>
            <person name="Hultmark D."/>
            <person name="Hetru C."/>
            <person name="Jiang H."/>
            <person name="Grimmelikhuijzen C.J."/>
            <person name="Hauser F."/>
            <person name="Cazzamali G."/>
            <person name="Williamson M."/>
            <person name="Park Y."/>
            <person name="Li B."/>
            <person name="Tanaka Y."/>
            <person name="Predel R."/>
            <person name="Neupert S."/>
            <person name="Schachtner J."/>
            <person name="Verleyen P."/>
            <person name="Raible F."/>
            <person name="Bork P."/>
            <person name="Friedrich M."/>
            <person name="Walden K.K."/>
            <person name="Robertson H.M."/>
            <person name="Angeli S."/>
            <person name="Foret S."/>
            <person name="Bucher G."/>
            <person name="Schuetz S."/>
            <person name="Maleszka R."/>
            <person name="Wimmer E.A."/>
            <person name="Beeman R.W."/>
            <person name="Lorenzen M."/>
            <person name="Tomoyasu Y."/>
            <person name="Miller S.C."/>
            <person name="Grossmann D."/>
            <person name="Bucher G."/>
        </authorList>
    </citation>
    <scope>NUCLEOTIDE SEQUENCE [LARGE SCALE GENOMIC DNA]</scope>
    <source>
        <strain evidence="1 2">Georgia GA2</strain>
    </source>
</reference>
<evidence type="ECO:0000313" key="2">
    <source>
        <dbReference type="Proteomes" id="UP000007266"/>
    </source>
</evidence>
<gene>
    <name evidence="1" type="primary">GLEAN_13964</name>
    <name evidence="1" type="ORF">TcasGA2_TC013964</name>
</gene>
<proteinExistence type="predicted"/>
<sequence length="205" mass="22969">MAESGREKQRRNRIVSFRRSPTRSRYRKKPHRREHDVFGHKTIVYSLHVIFHFVGSRELLLAHGARKHFALVSFVVEERVPLEAVLVFERLLDVHFGALRALIHALVDGGVAEEVEPPDGHLRQLLGGVLALGGGAAARPTLHRLASRRRRRHGGPARRWGVVVQAVAGAQAGLLRRALARLLLGAQQLAGLRRIYNKQTSITEI</sequence>
<evidence type="ECO:0000313" key="1">
    <source>
        <dbReference type="EMBL" id="EFA03848.1"/>
    </source>
</evidence>
<dbReference type="AlphaFoldDB" id="D6WNS7"/>